<evidence type="ECO:0000313" key="2">
    <source>
        <dbReference type="EMBL" id="ROM94405.1"/>
    </source>
</evidence>
<accession>A0A423GP00</accession>
<name>A0A423GP00_9PSED</name>
<sequence>MPIKKKLHLLASMIAVATLAGCVTPPTWTNRGPIELATEKGRIACYTDANIIDGERMEGTLCATAESGFFGGGEPEIYFGPWNRKFIKEPVSKTTVGITQDYQGKKVFLQCEPVLGSDKKVEIERKCKVTINDQLLVSANVTYSK</sequence>
<feature type="signal peptide" evidence="1">
    <location>
        <begin position="1"/>
        <end position="20"/>
    </location>
</feature>
<dbReference type="Proteomes" id="UP000284684">
    <property type="component" value="Unassembled WGS sequence"/>
</dbReference>
<organism evidence="2 3">
    <name type="scientific">Pseudomonas brassicacearum</name>
    <dbReference type="NCBI Taxonomy" id="930166"/>
    <lineage>
        <taxon>Bacteria</taxon>
        <taxon>Pseudomonadati</taxon>
        <taxon>Pseudomonadota</taxon>
        <taxon>Gammaproteobacteria</taxon>
        <taxon>Pseudomonadales</taxon>
        <taxon>Pseudomonadaceae</taxon>
        <taxon>Pseudomonas</taxon>
    </lineage>
</organism>
<evidence type="ECO:0008006" key="4">
    <source>
        <dbReference type="Google" id="ProtNLM"/>
    </source>
</evidence>
<reference evidence="2 3" key="1">
    <citation type="submission" date="2016-10" db="EMBL/GenBank/DDBJ databases">
        <title>Comparative genome analysis of multiple Pseudomonas spp. focuses on biocontrol and plant growth promoting traits.</title>
        <authorList>
            <person name="Tao X.-Y."/>
            <person name="Taylor C.G."/>
        </authorList>
    </citation>
    <scope>NUCLEOTIDE SEQUENCE [LARGE SCALE GENOMIC DNA]</scope>
    <source>
        <strain evidence="2 3">37D10</strain>
    </source>
</reference>
<evidence type="ECO:0000313" key="3">
    <source>
        <dbReference type="Proteomes" id="UP000284684"/>
    </source>
</evidence>
<proteinExistence type="predicted"/>
<dbReference type="EMBL" id="MOBI01000020">
    <property type="protein sequence ID" value="ROM94405.1"/>
    <property type="molecule type" value="Genomic_DNA"/>
</dbReference>
<feature type="chain" id="PRO_5019485761" description="Lipoprotein" evidence="1">
    <location>
        <begin position="21"/>
        <end position="145"/>
    </location>
</feature>
<dbReference type="PROSITE" id="PS51257">
    <property type="entry name" value="PROKAR_LIPOPROTEIN"/>
    <property type="match status" value="1"/>
</dbReference>
<comment type="caution">
    <text evidence="2">The sequence shown here is derived from an EMBL/GenBank/DDBJ whole genome shotgun (WGS) entry which is preliminary data.</text>
</comment>
<dbReference type="RefSeq" id="WP_123583539.1">
    <property type="nucleotide sequence ID" value="NZ_MOBI01000020.1"/>
</dbReference>
<keyword evidence="1" id="KW-0732">Signal</keyword>
<gene>
    <name evidence="2" type="ORF">BK658_17775</name>
</gene>
<evidence type="ECO:0000256" key="1">
    <source>
        <dbReference type="SAM" id="SignalP"/>
    </source>
</evidence>
<protein>
    <recommendedName>
        <fullName evidence="4">Lipoprotein</fullName>
    </recommendedName>
</protein>
<dbReference type="AlphaFoldDB" id="A0A423GP00"/>